<protein>
    <submittedName>
        <fullName evidence="1">Uncharacterized protein</fullName>
    </submittedName>
</protein>
<dbReference type="EMBL" id="JAGRRH010000007">
    <property type="protein sequence ID" value="KAG7367446.1"/>
    <property type="molecule type" value="Genomic_DNA"/>
</dbReference>
<keyword evidence="2" id="KW-1185">Reference proteome</keyword>
<evidence type="ECO:0000313" key="2">
    <source>
        <dbReference type="Proteomes" id="UP000693970"/>
    </source>
</evidence>
<reference evidence="1" key="2">
    <citation type="submission" date="2021-04" db="EMBL/GenBank/DDBJ databases">
        <authorList>
            <person name="Podell S."/>
        </authorList>
    </citation>
    <scope>NUCLEOTIDE SEQUENCE</scope>
    <source>
        <strain evidence="1">Hildebrandi</strain>
    </source>
</reference>
<proteinExistence type="predicted"/>
<dbReference type="Proteomes" id="UP000693970">
    <property type="component" value="Unassembled WGS sequence"/>
</dbReference>
<dbReference type="AlphaFoldDB" id="A0A9K3LUS3"/>
<reference evidence="1" key="1">
    <citation type="journal article" date="2021" name="Sci. Rep.">
        <title>Diploid genomic architecture of Nitzschia inconspicua, an elite biomass production diatom.</title>
        <authorList>
            <person name="Oliver A."/>
            <person name="Podell S."/>
            <person name="Pinowska A."/>
            <person name="Traller J.C."/>
            <person name="Smith S.R."/>
            <person name="McClure R."/>
            <person name="Beliaev A."/>
            <person name="Bohutskyi P."/>
            <person name="Hill E.A."/>
            <person name="Rabines A."/>
            <person name="Zheng H."/>
            <person name="Allen L.Z."/>
            <person name="Kuo A."/>
            <person name="Grigoriev I.V."/>
            <person name="Allen A.E."/>
            <person name="Hazlebeck D."/>
            <person name="Allen E.E."/>
        </authorList>
    </citation>
    <scope>NUCLEOTIDE SEQUENCE</scope>
    <source>
        <strain evidence="1">Hildebrandi</strain>
    </source>
</reference>
<accession>A0A9K3LUS3</accession>
<organism evidence="1 2">
    <name type="scientific">Nitzschia inconspicua</name>
    <dbReference type="NCBI Taxonomy" id="303405"/>
    <lineage>
        <taxon>Eukaryota</taxon>
        <taxon>Sar</taxon>
        <taxon>Stramenopiles</taxon>
        <taxon>Ochrophyta</taxon>
        <taxon>Bacillariophyta</taxon>
        <taxon>Bacillariophyceae</taxon>
        <taxon>Bacillariophycidae</taxon>
        <taxon>Bacillariales</taxon>
        <taxon>Bacillariaceae</taxon>
        <taxon>Nitzschia</taxon>
    </lineage>
</organism>
<gene>
    <name evidence="1" type="ORF">IV203_030117</name>
</gene>
<name>A0A9K3LUS3_9STRA</name>
<comment type="caution">
    <text evidence="1">The sequence shown here is derived from an EMBL/GenBank/DDBJ whole genome shotgun (WGS) entry which is preliminary data.</text>
</comment>
<sequence length="127" mass="13863">MRMTSEMCGKSIEQAWYRLFNAVVQRSSYSQSNGNEMEYRIEKLESTAIAIAGMALTVAGDLLVPVWTGDGDGVHDSQPQRGMPLDVSRLKSMGTPVVSMELQPRLGCRHRRAASSKSSIKVDAVSG</sequence>
<evidence type="ECO:0000313" key="1">
    <source>
        <dbReference type="EMBL" id="KAG7367446.1"/>
    </source>
</evidence>